<organism evidence="1 2">
    <name type="scientific">Globodera rostochiensis</name>
    <name type="common">Golden nematode worm</name>
    <name type="synonym">Heterodera rostochiensis</name>
    <dbReference type="NCBI Taxonomy" id="31243"/>
    <lineage>
        <taxon>Eukaryota</taxon>
        <taxon>Metazoa</taxon>
        <taxon>Ecdysozoa</taxon>
        <taxon>Nematoda</taxon>
        <taxon>Chromadorea</taxon>
        <taxon>Rhabditida</taxon>
        <taxon>Tylenchina</taxon>
        <taxon>Tylenchomorpha</taxon>
        <taxon>Tylenchoidea</taxon>
        <taxon>Heteroderidae</taxon>
        <taxon>Heteroderinae</taxon>
        <taxon>Globodera</taxon>
    </lineage>
</organism>
<protein>
    <submittedName>
        <fullName evidence="2">Uncharacterized protein</fullName>
    </submittedName>
</protein>
<accession>A0A914IA96</accession>
<proteinExistence type="predicted"/>
<name>A0A914IA96_GLORO</name>
<evidence type="ECO:0000313" key="1">
    <source>
        <dbReference type="Proteomes" id="UP000887572"/>
    </source>
</evidence>
<keyword evidence="1" id="KW-1185">Reference proteome</keyword>
<reference evidence="2" key="1">
    <citation type="submission" date="2022-11" db="UniProtKB">
        <authorList>
            <consortium name="WormBaseParasite"/>
        </authorList>
    </citation>
    <scope>IDENTIFICATION</scope>
</reference>
<dbReference type="AlphaFoldDB" id="A0A914IA96"/>
<dbReference type="Proteomes" id="UP000887572">
    <property type="component" value="Unplaced"/>
</dbReference>
<dbReference type="WBParaSite" id="Gr19_v10_g8125.t1">
    <property type="protein sequence ID" value="Gr19_v10_g8125.t1"/>
    <property type="gene ID" value="Gr19_v10_g8125"/>
</dbReference>
<sequence length="52" mass="5718">MVGGAGARRRQLLSSEWRRVVTVFSLYGTVTLQNATSSQSVFANMNLVTWGL</sequence>
<evidence type="ECO:0000313" key="2">
    <source>
        <dbReference type="WBParaSite" id="Gr19_v10_g8125.t1"/>
    </source>
</evidence>